<dbReference type="AlphaFoldDB" id="A0A6A6WJ67"/>
<accession>A0A6A6WJ67</accession>
<evidence type="ECO:0000313" key="2">
    <source>
        <dbReference type="Proteomes" id="UP000799437"/>
    </source>
</evidence>
<proteinExistence type="predicted"/>
<reference evidence="1" key="1">
    <citation type="journal article" date="2020" name="Stud. Mycol.">
        <title>101 Dothideomycetes genomes: a test case for predicting lifestyles and emergence of pathogens.</title>
        <authorList>
            <person name="Haridas S."/>
            <person name="Albert R."/>
            <person name="Binder M."/>
            <person name="Bloem J."/>
            <person name="Labutti K."/>
            <person name="Salamov A."/>
            <person name="Andreopoulos B."/>
            <person name="Baker S."/>
            <person name="Barry K."/>
            <person name="Bills G."/>
            <person name="Bluhm B."/>
            <person name="Cannon C."/>
            <person name="Castanera R."/>
            <person name="Culley D."/>
            <person name="Daum C."/>
            <person name="Ezra D."/>
            <person name="Gonzalez J."/>
            <person name="Henrissat B."/>
            <person name="Kuo A."/>
            <person name="Liang C."/>
            <person name="Lipzen A."/>
            <person name="Lutzoni F."/>
            <person name="Magnuson J."/>
            <person name="Mondo S."/>
            <person name="Nolan M."/>
            <person name="Ohm R."/>
            <person name="Pangilinan J."/>
            <person name="Park H.-J."/>
            <person name="Ramirez L."/>
            <person name="Alfaro M."/>
            <person name="Sun H."/>
            <person name="Tritt A."/>
            <person name="Yoshinaga Y."/>
            <person name="Zwiers L.-H."/>
            <person name="Turgeon B."/>
            <person name="Goodwin S."/>
            <person name="Spatafora J."/>
            <person name="Crous P."/>
            <person name="Grigoriev I."/>
        </authorList>
    </citation>
    <scope>NUCLEOTIDE SEQUENCE</scope>
    <source>
        <strain evidence="1">CBS 121739</strain>
    </source>
</reference>
<sequence length="49" mass="5688">MYGRRTWRHGFCMCKLDDSIMHDAWCGLCVLVDILTRSCCCCCDTPRIV</sequence>
<keyword evidence="2" id="KW-1185">Reference proteome</keyword>
<gene>
    <name evidence="1" type="ORF">EJ05DRAFT_535491</name>
</gene>
<evidence type="ECO:0000313" key="1">
    <source>
        <dbReference type="EMBL" id="KAF2762245.1"/>
    </source>
</evidence>
<protein>
    <submittedName>
        <fullName evidence="1">Uncharacterized protein</fullName>
    </submittedName>
</protein>
<organism evidence="1 2">
    <name type="scientific">Pseudovirgaria hyperparasitica</name>
    <dbReference type="NCBI Taxonomy" id="470096"/>
    <lineage>
        <taxon>Eukaryota</taxon>
        <taxon>Fungi</taxon>
        <taxon>Dikarya</taxon>
        <taxon>Ascomycota</taxon>
        <taxon>Pezizomycotina</taxon>
        <taxon>Dothideomycetes</taxon>
        <taxon>Dothideomycetes incertae sedis</taxon>
        <taxon>Acrospermales</taxon>
        <taxon>Acrospermaceae</taxon>
        <taxon>Pseudovirgaria</taxon>
    </lineage>
</organism>
<name>A0A6A6WJ67_9PEZI</name>
<dbReference type="RefSeq" id="XP_033604696.1">
    <property type="nucleotide sequence ID" value="XM_033749255.1"/>
</dbReference>
<dbReference type="Proteomes" id="UP000799437">
    <property type="component" value="Unassembled WGS sequence"/>
</dbReference>
<dbReference type="EMBL" id="ML996566">
    <property type="protein sequence ID" value="KAF2762245.1"/>
    <property type="molecule type" value="Genomic_DNA"/>
</dbReference>
<dbReference type="GeneID" id="54490309"/>